<dbReference type="InterPro" id="IPR050109">
    <property type="entry name" value="HTH-type_TetR-like_transc_reg"/>
</dbReference>
<comment type="caution">
    <text evidence="6">The sequence shown here is derived from an EMBL/GenBank/DDBJ whole genome shotgun (WGS) entry which is preliminary data.</text>
</comment>
<accession>A0A931C443</accession>
<evidence type="ECO:0000256" key="2">
    <source>
        <dbReference type="ARBA" id="ARBA00023125"/>
    </source>
</evidence>
<evidence type="ECO:0000256" key="3">
    <source>
        <dbReference type="ARBA" id="ARBA00023163"/>
    </source>
</evidence>
<dbReference type="PROSITE" id="PS50977">
    <property type="entry name" value="HTH_TETR_2"/>
    <property type="match status" value="1"/>
</dbReference>
<name>A0A931C443_9ACTN</name>
<dbReference type="PANTHER" id="PTHR30055:SF238">
    <property type="entry name" value="MYCOFACTOCIN BIOSYNTHESIS TRANSCRIPTIONAL REGULATOR MFTR-RELATED"/>
    <property type="match status" value="1"/>
</dbReference>
<evidence type="ECO:0000313" key="7">
    <source>
        <dbReference type="Proteomes" id="UP000598146"/>
    </source>
</evidence>
<evidence type="ECO:0000313" key="6">
    <source>
        <dbReference type="EMBL" id="MBG0561859.1"/>
    </source>
</evidence>
<evidence type="ECO:0000256" key="4">
    <source>
        <dbReference type="PROSITE-ProRule" id="PRU00335"/>
    </source>
</evidence>
<evidence type="ECO:0000256" key="1">
    <source>
        <dbReference type="ARBA" id="ARBA00023015"/>
    </source>
</evidence>
<proteinExistence type="predicted"/>
<keyword evidence="7" id="KW-1185">Reference proteome</keyword>
<organism evidence="6 7">
    <name type="scientific">Actinoplanes aureus</name>
    <dbReference type="NCBI Taxonomy" id="2792083"/>
    <lineage>
        <taxon>Bacteria</taxon>
        <taxon>Bacillati</taxon>
        <taxon>Actinomycetota</taxon>
        <taxon>Actinomycetes</taxon>
        <taxon>Micromonosporales</taxon>
        <taxon>Micromonosporaceae</taxon>
        <taxon>Actinoplanes</taxon>
    </lineage>
</organism>
<dbReference type="Gene3D" id="1.10.10.60">
    <property type="entry name" value="Homeodomain-like"/>
    <property type="match status" value="1"/>
</dbReference>
<evidence type="ECO:0000259" key="5">
    <source>
        <dbReference type="PROSITE" id="PS50977"/>
    </source>
</evidence>
<keyword evidence="3" id="KW-0804">Transcription</keyword>
<dbReference type="InterPro" id="IPR009057">
    <property type="entry name" value="Homeodomain-like_sf"/>
</dbReference>
<dbReference type="GO" id="GO:0000976">
    <property type="term" value="F:transcription cis-regulatory region binding"/>
    <property type="evidence" value="ECO:0007669"/>
    <property type="project" value="TreeGrafter"/>
</dbReference>
<keyword evidence="2 4" id="KW-0238">DNA-binding</keyword>
<feature type="domain" description="HTH tetR-type" evidence="5">
    <location>
        <begin position="17"/>
        <end position="77"/>
    </location>
</feature>
<dbReference type="Pfam" id="PF00440">
    <property type="entry name" value="TetR_N"/>
    <property type="match status" value="1"/>
</dbReference>
<dbReference type="Proteomes" id="UP000598146">
    <property type="component" value="Unassembled WGS sequence"/>
</dbReference>
<dbReference type="GO" id="GO:0003700">
    <property type="term" value="F:DNA-binding transcription factor activity"/>
    <property type="evidence" value="ECO:0007669"/>
    <property type="project" value="TreeGrafter"/>
</dbReference>
<gene>
    <name evidence="6" type="ORF">I4J89_10320</name>
</gene>
<dbReference type="InterPro" id="IPR041347">
    <property type="entry name" value="MftR_C"/>
</dbReference>
<dbReference type="AlphaFoldDB" id="A0A931C443"/>
<dbReference type="SUPFAM" id="SSF46689">
    <property type="entry name" value="Homeodomain-like"/>
    <property type="match status" value="1"/>
</dbReference>
<feature type="DNA-binding region" description="H-T-H motif" evidence="4">
    <location>
        <begin position="40"/>
        <end position="59"/>
    </location>
</feature>
<dbReference type="EMBL" id="JADQTO010000004">
    <property type="protein sequence ID" value="MBG0561859.1"/>
    <property type="molecule type" value="Genomic_DNA"/>
</dbReference>
<reference evidence="6" key="1">
    <citation type="submission" date="2020-11" db="EMBL/GenBank/DDBJ databases">
        <title>Isolation and identification of active actinomycetes.</title>
        <authorList>
            <person name="Sun X."/>
        </authorList>
    </citation>
    <scope>NUCLEOTIDE SEQUENCE</scope>
    <source>
        <strain evidence="6">NEAU-A11</strain>
    </source>
</reference>
<dbReference type="RefSeq" id="WP_196413650.1">
    <property type="nucleotide sequence ID" value="NZ_JADQTO010000004.1"/>
</dbReference>
<dbReference type="PANTHER" id="PTHR30055">
    <property type="entry name" value="HTH-TYPE TRANSCRIPTIONAL REGULATOR RUTR"/>
    <property type="match status" value="1"/>
</dbReference>
<sequence>MPPPPERPAGLRETKRRQTRLALITAALTLVDERGADRVTVDEISALAEVSPRTFFNYFPTKEDALVGDPLEGSTDLRQQLLAVPAGTPLLDALLTALGPAMRQIQAERALWLLRMRVISAHPQLLPLLIAAAATAEQELAAAVAERLSLPPDHPFPPVAAAVANAALRVAVMRWAADTGGARPLSDHTREAFGIVAAGLAAPVSTIEESDA</sequence>
<keyword evidence="1" id="KW-0805">Transcription regulation</keyword>
<protein>
    <submittedName>
        <fullName evidence="6">TetR family transcriptional regulator</fullName>
    </submittedName>
</protein>
<dbReference type="InterPro" id="IPR001647">
    <property type="entry name" value="HTH_TetR"/>
</dbReference>
<dbReference type="Gene3D" id="1.10.357.10">
    <property type="entry name" value="Tetracycline Repressor, domain 2"/>
    <property type="match status" value="1"/>
</dbReference>
<dbReference type="Pfam" id="PF17754">
    <property type="entry name" value="TetR_C_14"/>
    <property type="match status" value="1"/>
</dbReference>